<accession>A0A8D0W1Q4</accession>
<evidence type="ECO:0000313" key="3">
    <source>
        <dbReference type="Proteomes" id="UP000694570"/>
    </source>
</evidence>
<sequence>MAGLLLARGGVLRPPGCKLGCLFPHGLGVYSPGEGTARVLLARLCARPVETWRPSGLASRCLGSRPLSTERPPPPGSSGPELKGSRDPTRPSKPGVSTHLEPSLSPRCCQSALRPSLLSWP</sequence>
<evidence type="ECO:0000313" key="2">
    <source>
        <dbReference type="Ensembl" id="ENSSSCP00030013559.1"/>
    </source>
</evidence>
<proteinExistence type="predicted"/>
<dbReference type="Ensembl" id="ENSSSCT00030030277.1">
    <property type="protein sequence ID" value="ENSSSCP00030013559.1"/>
    <property type="gene ID" value="ENSSSCG00030021854.1"/>
</dbReference>
<evidence type="ECO:0000256" key="1">
    <source>
        <dbReference type="SAM" id="MobiDB-lite"/>
    </source>
</evidence>
<name>A0A8D0W1Q4_PIG</name>
<dbReference type="Proteomes" id="UP000694570">
    <property type="component" value="Unplaced"/>
</dbReference>
<organism evidence="2 3">
    <name type="scientific">Sus scrofa</name>
    <name type="common">Pig</name>
    <dbReference type="NCBI Taxonomy" id="9823"/>
    <lineage>
        <taxon>Eukaryota</taxon>
        <taxon>Metazoa</taxon>
        <taxon>Chordata</taxon>
        <taxon>Craniata</taxon>
        <taxon>Vertebrata</taxon>
        <taxon>Euteleostomi</taxon>
        <taxon>Mammalia</taxon>
        <taxon>Eutheria</taxon>
        <taxon>Laurasiatheria</taxon>
        <taxon>Artiodactyla</taxon>
        <taxon>Suina</taxon>
        <taxon>Suidae</taxon>
        <taxon>Sus</taxon>
    </lineage>
</organism>
<reference evidence="2" key="1">
    <citation type="submission" date="2025-08" db="UniProtKB">
        <authorList>
            <consortium name="Ensembl"/>
        </authorList>
    </citation>
    <scope>IDENTIFICATION</scope>
</reference>
<dbReference type="AlphaFoldDB" id="A0A8D0W1Q4"/>
<feature type="region of interest" description="Disordered" evidence="1">
    <location>
        <begin position="56"/>
        <end position="121"/>
    </location>
</feature>
<protein>
    <submittedName>
        <fullName evidence="2">Uncharacterized protein</fullName>
    </submittedName>
</protein>